<dbReference type="NCBIfam" id="NF047498">
    <property type="entry name" value="LIC_12616_fam"/>
    <property type="match status" value="1"/>
</dbReference>
<evidence type="ECO:0000313" key="3">
    <source>
        <dbReference type="Proteomes" id="UP000092377"/>
    </source>
</evidence>
<reference evidence="3" key="1">
    <citation type="submission" date="2016-06" db="EMBL/GenBank/DDBJ databases">
        <authorList>
            <person name="Butler K."/>
        </authorList>
    </citation>
    <scope>NUCLEOTIDE SEQUENCE [LARGE SCALE GENOMIC DNA]</scope>
    <source>
        <strain evidence="3">GCSL-Mp20</strain>
    </source>
</reference>
<organism evidence="2 3">
    <name type="scientific">Morganella psychrotolerans</name>
    <dbReference type="NCBI Taxonomy" id="368603"/>
    <lineage>
        <taxon>Bacteria</taxon>
        <taxon>Pseudomonadati</taxon>
        <taxon>Pseudomonadota</taxon>
        <taxon>Gammaproteobacteria</taxon>
        <taxon>Enterobacterales</taxon>
        <taxon>Morganellaceae</taxon>
        <taxon>Morganella</taxon>
    </lineage>
</organism>
<dbReference type="Proteomes" id="UP000092377">
    <property type="component" value="Unassembled WGS sequence"/>
</dbReference>
<gene>
    <name evidence="2" type="ORF">AYY18_15480</name>
</gene>
<accession>A0A1B8HSM1</accession>
<evidence type="ECO:0000259" key="1">
    <source>
        <dbReference type="Pfam" id="PF23961"/>
    </source>
</evidence>
<protein>
    <recommendedName>
        <fullName evidence="1">Phage neck terminator protein gp12-like domain-containing protein</fullName>
    </recommendedName>
</protein>
<dbReference type="InterPro" id="IPR057087">
    <property type="entry name" value="Gp12-like"/>
</dbReference>
<proteinExistence type="predicted"/>
<sequence>MGEGAAMATISVTERDIFIELRRYLTELFSCPVAQGYQNNVPIPENGIVMHMLFERDLDYTADYWNPADEQMTAQRSVEATFQLDFYGEEANSRARVVANLWKSSYTTDRMTKCQPLDNGQPRKDVLVNQANQYENRMMLDVTLQYNPETSYHVDSVDEISITTTNI</sequence>
<name>A0A1B8HSM1_9GAMM</name>
<dbReference type="EMBL" id="LZEY01000005">
    <property type="protein sequence ID" value="OBU12532.1"/>
    <property type="molecule type" value="Genomic_DNA"/>
</dbReference>
<dbReference type="AlphaFoldDB" id="A0A1B8HSM1"/>
<feature type="domain" description="Phage neck terminator protein gp12-like" evidence="1">
    <location>
        <begin position="16"/>
        <end position="165"/>
    </location>
</feature>
<keyword evidence="3" id="KW-1185">Reference proteome</keyword>
<evidence type="ECO:0000313" key="2">
    <source>
        <dbReference type="EMBL" id="OBU12532.1"/>
    </source>
</evidence>
<comment type="caution">
    <text evidence="2">The sequence shown here is derived from an EMBL/GenBank/DDBJ whole genome shotgun (WGS) entry which is preliminary data.</text>
</comment>
<dbReference type="Pfam" id="PF23961">
    <property type="entry name" value="Phage_tail_terminator_9"/>
    <property type="match status" value="1"/>
</dbReference>